<feature type="domain" description="Potassium channel" evidence="9">
    <location>
        <begin position="29"/>
        <end position="99"/>
    </location>
</feature>
<dbReference type="InterPro" id="IPR028325">
    <property type="entry name" value="VG_K_chnl"/>
</dbReference>
<evidence type="ECO:0000313" key="10">
    <source>
        <dbReference type="EMBL" id="RNB86115.1"/>
    </source>
</evidence>
<dbReference type="SUPFAM" id="SSF81324">
    <property type="entry name" value="Voltage-gated potassium channels"/>
    <property type="match status" value="1"/>
</dbReference>
<dbReference type="PANTHER" id="PTHR11537:SF254">
    <property type="entry name" value="POTASSIUM VOLTAGE-GATED CHANNEL PROTEIN SHAB"/>
    <property type="match status" value="1"/>
</dbReference>
<evidence type="ECO:0000256" key="5">
    <source>
        <dbReference type="ARBA" id="ARBA00023065"/>
    </source>
</evidence>
<evidence type="ECO:0000256" key="8">
    <source>
        <dbReference type="SAM" id="Phobius"/>
    </source>
</evidence>
<keyword evidence="4 8" id="KW-1133">Transmembrane helix</keyword>
<evidence type="ECO:0000256" key="3">
    <source>
        <dbReference type="ARBA" id="ARBA00022692"/>
    </source>
</evidence>
<accession>A0A3M8DFK6</accession>
<gene>
    <name evidence="10" type="ORF">EDM58_00760</name>
</gene>
<feature type="transmembrane region" description="Helical" evidence="8">
    <location>
        <begin position="81"/>
        <end position="103"/>
    </location>
</feature>
<dbReference type="Proteomes" id="UP000281915">
    <property type="component" value="Unassembled WGS sequence"/>
</dbReference>
<protein>
    <submittedName>
        <fullName evidence="10">Two pore domain potassium channel family protein</fullName>
    </submittedName>
</protein>
<keyword evidence="3 8" id="KW-0812">Transmembrane</keyword>
<name>A0A3M8DFK6_9BACL</name>
<evidence type="ECO:0000256" key="4">
    <source>
        <dbReference type="ARBA" id="ARBA00022989"/>
    </source>
</evidence>
<dbReference type="EMBL" id="RHHT01000002">
    <property type="protein sequence ID" value="RNB86115.1"/>
    <property type="molecule type" value="Genomic_DNA"/>
</dbReference>
<reference evidence="10 11" key="1">
    <citation type="submission" date="2018-10" db="EMBL/GenBank/DDBJ databases">
        <title>Phylogenomics of Brevibacillus.</title>
        <authorList>
            <person name="Dunlap C."/>
        </authorList>
    </citation>
    <scope>NUCLEOTIDE SEQUENCE [LARGE SCALE GENOMIC DNA]</scope>
    <source>
        <strain evidence="10 11">JCM 15085</strain>
    </source>
</reference>
<keyword evidence="5" id="KW-0406">Ion transport</keyword>
<dbReference type="Gene3D" id="1.10.287.70">
    <property type="match status" value="1"/>
</dbReference>
<evidence type="ECO:0000256" key="7">
    <source>
        <dbReference type="ARBA" id="ARBA00023303"/>
    </source>
</evidence>
<evidence type="ECO:0000259" key="9">
    <source>
        <dbReference type="Pfam" id="PF07885"/>
    </source>
</evidence>
<keyword evidence="6 8" id="KW-0472">Membrane</keyword>
<dbReference type="GO" id="GO:0001508">
    <property type="term" value="P:action potential"/>
    <property type="evidence" value="ECO:0007669"/>
    <property type="project" value="TreeGrafter"/>
</dbReference>
<evidence type="ECO:0000313" key="11">
    <source>
        <dbReference type="Proteomes" id="UP000281915"/>
    </source>
</evidence>
<dbReference type="AlphaFoldDB" id="A0A3M8DFK6"/>
<sequence length="119" mass="12960">MISFLLTARRLVQGLLQACKDKNFQVIFIITLLLLLSGTIFYSSEEGLSILDALYFSVTTLTTVGHSGFVPQTAMGKVFTIFYIFAGTGLTFGVVTRIAYGIFSDKSSDDKKEKSGGNP</sequence>
<dbReference type="GO" id="GO:0005249">
    <property type="term" value="F:voltage-gated potassium channel activity"/>
    <property type="evidence" value="ECO:0007669"/>
    <property type="project" value="InterPro"/>
</dbReference>
<dbReference type="RefSeq" id="WP_122911626.1">
    <property type="nucleotide sequence ID" value="NZ_RHHT01000002.1"/>
</dbReference>
<comment type="subcellular location">
    <subcellularLocation>
        <location evidence="1">Membrane</location>
        <topology evidence="1">Multi-pass membrane protein</topology>
    </subcellularLocation>
</comment>
<evidence type="ECO:0000256" key="2">
    <source>
        <dbReference type="ARBA" id="ARBA00022448"/>
    </source>
</evidence>
<organism evidence="10 11">
    <name type="scientific">Brevibacillus panacihumi</name>
    <dbReference type="NCBI Taxonomy" id="497735"/>
    <lineage>
        <taxon>Bacteria</taxon>
        <taxon>Bacillati</taxon>
        <taxon>Bacillota</taxon>
        <taxon>Bacilli</taxon>
        <taxon>Bacillales</taxon>
        <taxon>Paenibacillaceae</taxon>
        <taxon>Brevibacillus</taxon>
    </lineage>
</organism>
<feature type="transmembrane region" description="Helical" evidence="8">
    <location>
        <begin position="24"/>
        <end position="43"/>
    </location>
</feature>
<comment type="caution">
    <text evidence="10">The sequence shown here is derived from an EMBL/GenBank/DDBJ whole genome shotgun (WGS) entry which is preliminary data.</text>
</comment>
<proteinExistence type="predicted"/>
<dbReference type="Pfam" id="PF07885">
    <property type="entry name" value="Ion_trans_2"/>
    <property type="match status" value="1"/>
</dbReference>
<dbReference type="GO" id="GO:0008076">
    <property type="term" value="C:voltage-gated potassium channel complex"/>
    <property type="evidence" value="ECO:0007669"/>
    <property type="project" value="InterPro"/>
</dbReference>
<dbReference type="InterPro" id="IPR013099">
    <property type="entry name" value="K_chnl_dom"/>
</dbReference>
<evidence type="ECO:0000256" key="6">
    <source>
        <dbReference type="ARBA" id="ARBA00023136"/>
    </source>
</evidence>
<keyword evidence="2" id="KW-0813">Transport</keyword>
<feature type="transmembrane region" description="Helical" evidence="8">
    <location>
        <begin position="50"/>
        <end position="69"/>
    </location>
</feature>
<dbReference type="PANTHER" id="PTHR11537">
    <property type="entry name" value="VOLTAGE-GATED POTASSIUM CHANNEL"/>
    <property type="match status" value="1"/>
</dbReference>
<keyword evidence="7 10" id="KW-0407">Ion channel</keyword>
<evidence type="ECO:0000256" key="1">
    <source>
        <dbReference type="ARBA" id="ARBA00004141"/>
    </source>
</evidence>